<protein>
    <submittedName>
        <fullName evidence="2">Uncharacterized protein</fullName>
    </submittedName>
</protein>
<dbReference type="PANTHER" id="PTHR30354:SF11">
    <property type="entry name" value="PERMEASE"/>
    <property type="match status" value="1"/>
</dbReference>
<keyword evidence="1" id="KW-0812">Transmembrane</keyword>
<dbReference type="Proteomes" id="UP000195897">
    <property type="component" value="Unassembled WGS sequence"/>
</dbReference>
<dbReference type="EMBL" id="NFKK01000021">
    <property type="protein sequence ID" value="OUP51513.1"/>
    <property type="molecule type" value="Genomic_DNA"/>
</dbReference>
<comment type="caution">
    <text evidence="2">The sequence shown here is derived from an EMBL/GenBank/DDBJ whole genome shotgun (WGS) entry which is preliminary data.</text>
</comment>
<dbReference type="PANTHER" id="PTHR30354">
    <property type="entry name" value="GNT FAMILY GLUCONATE TRANSPORTER"/>
    <property type="match status" value="1"/>
</dbReference>
<sequence>MIREKPEKVIIQPFESSNPIQLVFSYFNDSIFWLVKSLCSLDEKATFKTWTMMETIVGTTGFVVALIISLIFNRIQIPIHPFTTPSAHSTWAE</sequence>
<organism evidence="2 3">
    <name type="scientific">Butyricicoccus pullicaecorum</name>
    <dbReference type="NCBI Taxonomy" id="501571"/>
    <lineage>
        <taxon>Bacteria</taxon>
        <taxon>Bacillati</taxon>
        <taxon>Bacillota</taxon>
        <taxon>Clostridia</taxon>
        <taxon>Eubacteriales</taxon>
        <taxon>Butyricicoccaceae</taxon>
        <taxon>Butyricicoccus</taxon>
    </lineage>
</organism>
<dbReference type="AlphaFoldDB" id="A0A1Y4L3Z7"/>
<evidence type="ECO:0000313" key="2">
    <source>
        <dbReference type="EMBL" id="OUP51513.1"/>
    </source>
</evidence>
<dbReference type="InterPro" id="IPR003474">
    <property type="entry name" value="Glcn_transporter"/>
</dbReference>
<gene>
    <name evidence="2" type="ORF">B5F17_12890</name>
</gene>
<accession>A0A1Y4L3Z7</accession>
<dbReference type="GO" id="GO:0005886">
    <property type="term" value="C:plasma membrane"/>
    <property type="evidence" value="ECO:0007669"/>
    <property type="project" value="TreeGrafter"/>
</dbReference>
<proteinExistence type="predicted"/>
<dbReference type="Pfam" id="PF02447">
    <property type="entry name" value="GntP_permease"/>
    <property type="match status" value="1"/>
</dbReference>
<reference evidence="3" key="1">
    <citation type="submission" date="2017-04" db="EMBL/GenBank/DDBJ databases">
        <title>Function of individual gut microbiota members based on whole genome sequencing of pure cultures obtained from chicken caecum.</title>
        <authorList>
            <person name="Medvecky M."/>
            <person name="Cejkova D."/>
            <person name="Polansky O."/>
            <person name="Karasova D."/>
            <person name="Kubasova T."/>
            <person name="Cizek A."/>
            <person name="Rychlik I."/>
        </authorList>
    </citation>
    <scope>NUCLEOTIDE SEQUENCE [LARGE SCALE GENOMIC DNA]</scope>
    <source>
        <strain evidence="3">An180</strain>
    </source>
</reference>
<name>A0A1Y4L3Z7_9FIRM</name>
<dbReference type="GO" id="GO:0015128">
    <property type="term" value="F:gluconate transmembrane transporter activity"/>
    <property type="evidence" value="ECO:0007669"/>
    <property type="project" value="InterPro"/>
</dbReference>
<keyword evidence="1" id="KW-1133">Transmembrane helix</keyword>
<evidence type="ECO:0000256" key="1">
    <source>
        <dbReference type="SAM" id="Phobius"/>
    </source>
</evidence>
<evidence type="ECO:0000313" key="3">
    <source>
        <dbReference type="Proteomes" id="UP000195897"/>
    </source>
</evidence>
<feature type="transmembrane region" description="Helical" evidence="1">
    <location>
        <begin position="50"/>
        <end position="72"/>
    </location>
</feature>
<keyword evidence="1" id="KW-0472">Membrane</keyword>